<dbReference type="InterPro" id="IPR016176">
    <property type="entry name" value="Cbl-dep_enz_cat"/>
</dbReference>
<evidence type="ECO:0000259" key="1">
    <source>
        <dbReference type="Pfam" id="PF01642"/>
    </source>
</evidence>
<feature type="domain" description="Methylmalonyl-CoA mutase alpha/beta chain catalytic" evidence="1">
    <location>
        <begin position="98"/>
        <end position="400"/>
    </location>
</feature>
<dbReference type="PANTHER" id="PTHR48101:SF1">
    <property type="entry name" value="METHYLMALONYL-COA MUTASE, LARGE SUBUNIT"/>
    <property type="match status" value="1"/>
</dbReference>
<dbReference type="Gene3D" id="3.20.20.240">
    <property type="entry name" value="Methylmalonyl-CoA mutase"/>
    <property type="match status" value="1"/>
</dbReference>
<dbReference type="Pfam" id="PF01642">
    <property type="entry name" value="MM_CoA_mutase"/>
    <property type="match status" value="1"/>
</dbReference>
<protein>
    <submittedName>
        <fullName evidence="2">Methylmalonyl-CoA mutase small subunit, MutA</fullName>
        <ecNumber evidence="2">5.4.99.2</ecNumber>
    </submittedName>
</protein>
<dbReference type="GO" id="GO:0004494">
    <property type="term" value="F:methylmalonyl-CoA mutase activity"/>
    <property type="evidence" value="ECO:0007669"/>
    <property type="project" value="UniProtKB-EC"/>
</dbReference>
<dbReference type="InterPro" id="IPR006099">
    <property type="entry name" value="MeMalonylCoA_mutase_a/b_cat"/>
</dbReference>
<dbReference type="GO" id="GO:0031419">
    <property type="term" value="F:cobalamin binding"/>
    <property type="evidence" value="ECO:0007669"/>
    <property type="project" value="InterPro"/>
</dbReference>
<dbReference type="PANTHER" id="PTHR48101">
    <property type="entry name" value="METHYLMALONYL-COA MUTASE, MITOCHONDRIAL-RELATED"/>
    <property type="match status" value="1"/>
</dbReference>
<dbReference type="SUPFAM" id="SSF51703">
    <property type="entry name" value="Cobalamin (vitamin B12)-dependent enzymes"/>
    <property type="match status" value="1"/>
</dbReference>
<name>A0A3B0U793_9ZZZZ</name>
<accession>A0A3B0U793</accession>
<sequence length="401" mass="44934">MELLFLLLFSSRLRNRDGFFVPNATSNLPFPKSVNFITPPPFAAAFILFLLRKNRRPYQMGKEKLFTEFTPVTPAEWKEKILHDLKGADYVKKLIWHTDEGFDVQPFYQQEHIASLKHLQPLPGKFPFVRGKNAGGNKWRVNQIFEIKDPAEAGKKARTALESGADSLTFDFGEQITPDDKTLEKLLQHIDGEKTMLHFNVASPVGLLQSLQKFVRKSGWNPEKVTGSVHNDPLAYFSLHGQFRDENPFASLSRSMKAASGLPAFRVITVDGTIFHNTGGTTVSEMAFTLAAGSFYMQLLTDKGFPADEVAGRMQFSLAVGSNYFMEIAKFRAFRYLWAQILKACGVKEENAAASVQAVSAFRNKTVYDPYVNMLRTTTETMSAILGGADTITVLPFDLAY</sequence>
<dbReference type="AlphaFoldDB" id="A0A3B0U793"/>
<evidence type="ECO:0000313" key="2">
    <source>
        <dbReference type="EMBL" id="VAW26765.1"/>
    </source>
</evidence>
<feature type="non-terminal residue" evidence="2">
    <location>
        <position position="401"/>
    </location>
</feature>
<gene>
    <name evidence="2" type="ORF">MNBD_BACTEROID07-761</name>
</gene>
<proteinExistence type="predicted"/>
<reference evidence="2" key="1">
    <citation type="submission" date="2018-06" db="EMBL/GenBank/DDBJ databases">
        <authorList>
            <person name="Zhirakovskaya E."/>
        </authorList>
    </citation>
    <scope>NUCLEOTIDE SEQUENCE</scope>
</reference>
<keyword evidence="2" id="KW-0413">Isomerase</keyword>
<dbReference type="EC" id="5.4.99.2" evidence="2"/>
<dbReference type="EMBL" id="UOET01000058">
    <property type="protein sequence ID" value="VAW26765.1"/>
    <property type="molecule type" value="Genomic_DNA"/>
</dbReference>
<organism evidence="2">
    <name type="scientific">hydrothermal vent metagenome</name>
    <dbReference type="NCBI Taxonomy" id="652676"/>
    <lineage>
        <taxon>unclassified sequences</taxon>
        <taxon>metagenomes</taxon>
        <taxon>ecological metagenomes</taxon>
    </lineage>
</organism>